<protein>
    <submittedName>
        <fullName evidence="1">Uncharacterized protein</fullName>
    </submittedName>
</protein>
<evidence type="ECO:0000313" key="2">
    <source>
        <dbReference type="Proteomes" id="UP000218598"/>
    </source>
</evidence>
<dbReference type="Proteomes" id="UP000218598">
    <property type="component" value="Unassembled WGS sequence"/>
</dbReference>
<organism evidence="1 2">
    <name type="scientific">Brachybacterium alimentarium</name>
    <dbReference type="NCBI Taxonomy" id="47845"/>
    <lineage>
        <taxon>Bacteria</taxon>
        <taxon>Bacillati</taxon>
        <taxon>Actinomycetota</taxon>
        <taxon>Actinomycetes</taxon>
        <taxon>Micrococcales</taxon>
        <taxon>Dermabacteraceae</taxon>
        <taxon>Brachybacterium</taxon>
    </lineage>
</organism>
<dbReference type="OrthoDB" id="5149446at2"/>
<dbReference type="EMBL" id="NRGR01000013">
    <property type="protein sequence ID" value="PCC39659.1"/>
    <property type="molecule type" value="Genomic_DNA"/>
</dbReference>
<dbReference type="AlphaFoldDB" id="A0A2A3YK99"/>
<proteinExistence type="predicted"/>
<dbReference type="GeneID" id="95328551"/>
<sequence length="111" mass="12405">MPSYRMHLPIGDLHPGATPADVMEQAALALGSLHMIEKRDVEAPLVDGRRVGRVVLRYVVDPLEGRREDDTARHAVHMVIDHLERTTATISPPRAVLLTRGGGRFRPISWR</sequence>
<accession>A0A2A3YK99</accession>
<name>A0A2A3YK99_9MICO</name>
<gene>
    <name evidence="1" type="ORF">CIK66_08085</name>
</gene>
<comment type="caution">
    <text evidence="1">The sequence shown here is derived from an EMBL/GenBank/DDBJ whole genome shotgun (WGS) entry which is preliminary data.</text>
</comment>
<keyword evidence="2" id="KW-1185">Reference proteome</keyword>
<evidence type="ECO:0000313" key="1">
    <source>
        <dbReference type="EMBL" id="PCC39659.1"/>
    </source>
</evidence>
<reference evidence="1 2" key="1">
    <citation type="journal article" date="2017" name="Elife">
        <title>Extensive horizontal gene transfer in cheese-associated bacteria.</title>
        <authorList>
            <person name="Bonham K.S."/>
            <person name="Wolfe B.E."/>
            <person name="Dutton R.J."/>
        </authorList>
    </citation>
    <scope>NUCLEOTIDE SEQUENCE [LARGE SCALE GENOMIC DNA]</scope>
    <source>
        <strain evidence="1 2">341_9</strain>
    </source>
</reference>
<dbReference type="RefSeq" id="WP_096166381.1">
    <property type="nucleotide sequence ID" value="NZ_JBQCXU010000014.1"/>
</dbReference>